<feature type="region of interest" description="Disordered" evidence="18">
    <location>
        <begin position="412"/>
        <end position="460"/>
    </location>
</feature>
<evidence type="ECO:0000256" key="9">
    <source>
        <dbReference type="ARBA" id="ARBA00022723"/>
    </source>
</evidence>
<dbReference type="SMART" id="SM00064">
    <property type="entry name" value="FYVE"/>
    <property type="match status" value="1"/>
</dbReference>
<keyword evidence="10" id="KW-0967">Endosome</keyword>
<keyword evidence="22" id="KW-1185">Reference proteome</keyword>
<dbReference type="EC" id="2.3.2.27" evidence="6"/>
<dbReference type="PANTHER" id="PTHR46661">
    <property type="entry name" value="E3 UBIQUITIN-PROTEIN LIGASE ZNRF1-LIKE PROTEIN"/>
    <property type="match status" value="1"/>
</dbReference>
<evidence type="ECO:0000256" key="14">
    <source>
        <dbReference type="ARBA" id="ARBA00023136"/>
    </source>
</evidence>
<dbReference type="PANTHER" id="PTHR46661:SF4">
    <property type="entry name" value="RING-TYPE DOMAIN-CONTAINING PROTEIN"/>
    <property type="match status" value="1"/>
</dbReference>
<feature type="region of interest" description="Disordered" evidence="18">
    <location>
        <begin position="340"/>
        <end position="396"/>
    </location>
</feature>
<dbReference type="InterPro" id="IPR017455">
    <property type="entry name" value="Znf_FYVE-rel"/>
</dbReference>
<feature type="compositionally biased region" description="Low complexity" evidence="18">
    <location>
        <begin position="12"/>
        <end position="28"/>
    </location>
</feature>
<dbReference type="CDD" id="cd16489">
    <property type="entry name" value="mRING-CH-C4HC2H_ZNRF"/>
    <property type="match status" value="1"/>
</dbReference>
<dbReference type="GO" id="GO:0070936">
    <property type="term" value="P:protein K48-linked ubiquitination"/>
    <property type="evidence" value="ECO:0007669"/>
    <property type="project" value="TreeGrafter"/>
</dbReference>
<accession>A0A6A6WW52</accession>
<dbReference type="Gene3D" id="3.30.40.10">
    <property type="entry name" value="Zinc/RING finger domain, C3HC4 (zinc finger)"/>
    <property type="match status" value="2"/>
</dbReference>
<evidence type="ECO:0000259" key="20">
    <source>
        <dbReference type="PROSITE" id="PS50178"/>
    </source>
</evidence>
<evidence type="ECO:0000256" key="13">
    <source>
        <dbReference type="ARBA" id="ARBA00022833"/>
    </source>
</evidence>
<dbReference type="InterPro" id="IPR013083">
    <property type="entry name" value="Znf_RING/FYVE/PHD"/>
</dbReference>
<keyword evidence="16" id="KW-0449">Lipoprotein</keyword>
<evidence type="ECO:0000256" key="7">
    <source>
        <dbReference type="ARBA" id="ARBA00022679"/>
    </source>
</evidence>
<keyword evidence="15" id="KW-0458">Lysosome</keyword>
<dbReference type="SMART" id="SM00184">
    <property type="entry name" value="RING"/>
    <property type="match status" value="1"/>
</dbReference>
<comment type="catalytic activity">
    <reaction evidence="1">
        <text>S-ubiquitinyl-[E2 ubiquitin-conjugating enzyme]-L-cysteine + [acceptor protein]-L-lysine = [E2 ubiquitin-conjugating enzyme]-L-cysteine + N(6)-ubiquitinyl-[acceptor protein]-L-lysine.</text>
        <dbReference type="EC" id="2.3.2.27"/>
    </reaction>
</comment>
<dbReference type="GO" id="GO:0043161">
    <property type="term" value="P:proteasome-mediated ubiquitin-dependent protein catabolic process"/>
    <property type="evidence" value="ECO:0007669"/>
    <property type="project" value="TreeGrafter"/>
</dbReference>
<feature type="compositionally biased region" description="Polar residues" evidence="18">
    <location>
        <begin position="54"/>
        <end position="64"/>
    </location>
</feature>
<dbReference type="GO" id="GO:0008270">
    <property type="term" value="F:zinc ion binding"/>
    <property type="evidence" value="ECO:0007669"/>
    <property type="project" value="UniProtKB-KW"/>
</dbReference>
<evidence type="ECO:0000256" key="3">
    <source>
        <dbReference type="ARBA" id="ARBA00004177"/>
    </source>
</evidence>
<feature type="region of interest" description="Disordered" evidence="18">
    <location>
        <begin position="1"/>
        <end position="99"/>
    </location>
</feature>
<keyword evidence="7" id="KW-0808">Transferase</keyword>
<sequence length="635" mass="69219">MSVRHPLPRPAPSSSASSSSTAAPDESAGPPTARPRQPHDMDSRQDRRRFSQSTPSLGNQLDEANTTHDGTESDGDAPRTLHPPRHHSHGAVASHFLAQPRDAYGGQTWVDFLRESGVDDNGNGSHHPRHTHAHTSMQPPADARPRGSSPRFALPAHPPRPTEPRGSVRKRRLTTPESPMRRPSSTRMRPDAAASSGSSSDPIRLDSPPAPPSFPSQSSGAGLARRESESSIVLPSWQPDADVSHCPVCGSQFTFFYRKHHCRKCGRVVCSACSPHRITIPRQFIVHPPSDQIVGANIIDLTGDDDASTMSAFGPFRNPALGGGEEVRVCNPCVPDPNYNPPPQYTPNPNQRYSAQALSPTRPAFPPRNASLHGMGASRGHRSSQSVQDGSQTVGYGQTQHLRDPLIDRATSFHSSTHDEGPWPPTQPPRQYSHYPSHNSSPHHRMNSNSNSSGQDSGNMRRSSLIQRFMPPGPPQPAPRRQIAEEDECPICGNELPPKGPNGDEADRIEHVEDCLALHSSSPPNSSTNQTSTSLPSQRTRGMSNPASISGNGEGASNMSRMSLSARGMVPYKATEKDCTDEDGEQAECVICFEEFEAGDDMGRLVCWCKFHEKCIRQWWEKKGRGACPTHQLHE</sequence>
<dbReference type="PROSITE" id="PS50089">
    <property type="entry name" value="ZF_RING_2"/>
    <property type="match status" value="1"/>
</dbReference>
<reference evidence="21" key="1">
    <citation type="journal article" date="2020" name="Stud. Mycol.">
        <title>101 Dothideomycetes genomes: a test case for predicting lifestyles and emergence of pathogens.</title>
        <authorList>
            <person name="Haridas S."/>
            <person name="Albert R."/>
            <person name="Binder M."/>
            <person name="Bloem J."/>
            <person name="Labutti K."/>
            <person name="Salamov A."/>
            <person name="Andreopoulos B."/>
            <person name="Baker S."/>
            <person name="Barry K."/>
            <person name="Bills G."/>
            <person name="Bluhm B."/>
            <person name="Cannon C."/>
            <person name="Castanera R."/>
            <person name="Culley D."/>
            <person name="Daum C."/>
            <person name="Ezra D."/>
            <person name="Gonzalez J."/>
            <person name="Henrissat B."/>
            <person name="Kuo A."/>
            <person name="Liang C."/>
            <person name="Lipzen A."/>
            <person name="Lutzoni F."/>
            <person name="Magnuson J."/>
            <person name="Mondo S."/>
            <person name="Nolan M."/>
            <person name="Ohm R."/>
            <person name="Pangilinan J."/>
            <person name="Park H.-J."/>
            <person name="Ramirez L."/>
            <person name="Alfaro M."/>
            <person name="Sun H."/>
            <person name="Tritt A."/>
            <person name="Yoshinaga Y."/>
            <person name="Zwiers L.-H."/>
            <person name="Turgeon B."/>
            <person name="Goodwin S."/>
            <person name="Spatafora J."/>
            <person name="Crous P."/>
            <person name="Grigoriev I."/>
        </authorList>
    </citation>
    <scope>NUCLEOTIDE SEQUENCE</scope>
    <source>
        <strain evidence="21">CBS 109.77</strain>
    </source>
</reference>
<feature type="domain" description="FYVE-type" evidence="20">
    <location>
        <begin position="240"/>
        <end position="338"/>
    </location>
</feature>
<gene>
    <name evidence="21" type="ORF">K505DRAFT_108313</name>
</gene>
<proteinExistence type="predicted"/>
<comment type="pathway">
    <text evidence="5">Protein modification; protein ubiquitination.</text>
</comment>
<evidence type="ECO:0000313" key="22">
    <source>
        <dbReference type="Proteomes" id="UP000799757"/>
    </source>
</evidence>
<keyword evidence="11 17" id="KW-0863">Zinc-finger</keyword>
<evidence type="ECO:0000256" key="16">
    <source>
        <dbReference type="ARBA" id="ARBA00023288"/>
    </source>
</evidence>
<dbReference type="GO" id="GO:0005768">
    <property type="term" value="C:endosome"/>
    <property type="evidence" value="ECO:0007669"/>
    <property type="project" value="UniProtKB-SubCell"/>
</dbReference>
<dbReference type="GO" id="GO:0061630">
    <property type="term" value="F:ubiquitin protein ligase activity"/>
    <property type="evidence" value="ECO:0007669"/>
    <property type="project" value="UniProtKB-EC"/>
</dbReference>
<dbReference type="Pfam" id="PF13639">
    <property type="entry name" value="zf-RING_2"/>
    <property type="match status" value="1"/>
</dbReference>
<evidence type="ECO:0000256" key="11">
    <source>
        <dbReference type="ARBA" id="ARBA00022771"/>
    </source>
</evidence>
<protein>
    <recommendedName>
        <fullName evidence="6">RING-type E3 ubiquitin transferase</fullName>
        <ecNumber evidence="6">2.3.2.27</ecNumber>
    </recommendedName>
</protein>
<evidence type="ECO:0000256" key="18">
    <source>
        <dbReference type="SAM" id="MobiDB-lite"/>
    </source>
</evidence>
<feature type="domain" description="RING-type" evidence="19">
    <location>
        <begin position="589"/>
        <end position="632"/>
    </location>
</feature>
<dbReference type="AlphaFoldDB" id="A0A6A6WW52"/>
<feature type="compositionally biased region" description="Low complexity" evidence="18">
    <location>
        <begin position="520"/>
        <end position="538"/>
    </location>
</feature>
<comment type="subcellular location">
    <subcellularLocation>
        <location evidence="3">Endosome</location>
    </subcellularLocation>
    <subcellularLocation>
        <location evidence="4">Lysosome</location>
    </subcellularLocation>
    <subcellularLocation>
        <location evidence="2">Membrane</location>
        <topology evidence="2">Peripheral membrane protein</topology>
    </subcellularLocation>
</comment>
<feature type="region of interest" description="Disordered" evidence="18">
    <location>
        <begin position="518"/>
        <end position="559"/>
    </location>
</feature>
<evidence type="ECO:0000313" key="21">
    <source>
        <dbReference type="EMBL" id="KAF2788440.1"/>
    </source>
</evidence>
<feature type="compositionally biased region" description="Basic and acidic residues" evidence="18">
    <location>
        <begin position="65"/>
        <end position="79"/>
    </location>
</feature>
<dbReference type="GO" id="GO:0016020">
    <property type="term" value="C:membrane"/>
    <property type="evidence" value="ECO:0007669"/>
    <property type="project" value="UniProtKB-SubCell"/>
</dbReference>
<evidence type="ECO:0000256" key="12">
    <source>
        <dbReference type="ARBA" id="ARBA00022786"/>
    </source>
</evidence>
<evidence type="ECO:0000256" key="1">
    <source>
        <dbReference type="ARBA" id="ARBA00000900"/>
    </source>
</evidence>
<keyword evidence="9" id="KW-0479">Metal-binding</keyword>
<organism evidence="21 22">
    <name type="scientific">Melanomma pulvis-pyrius CBS 109.77</name>
    <dbReference type="NCBI Taxonomy" id="1314802"/>
    <lineage>
        <taxon>Eukaryota</taxon>
        <taxon>Fungi</taxon>
        <taxon>Dikarya</taxon>
        <taxon>Ascomycota</taxon>
        <taxon>Pezizomycotina</taxon>
        <taxon>Dothideomycetes</taxon>
        <taxon>Pleosporomycetidae</taxon>
        <taxon>Pleosporales</taxon>
        <taxon>Melanommataceae</taxon>
        <taxon>Melanomma</taxon>
    </lineage>
</organism>
<dbReference type="OrthoDB" id="660555at2759"/>
<name>A0A6A6WW52_9PLEO</name>
<evidence type="ECO:0000256" key="4">
    <source>
        <dbReference type="ARBA" id="ARBA00004371"/>
    </source>
</evidence>
<feature type="compositionally biased region" description="Polar residues" evidence="18">
    <location>
        <begin position="539"/>
        <end position="559"/>
    </location>
</feature>
<keyword evidence="12" id="KW-0833">Ubl conjugation pathway</keyword>
<evidence type="ECO:0000256" key="10">
    <source>
        <dbReference type="ARBA" id="ARBA00022753"/>
    </source>
</evidence>
<evidence type="ECO:0000256" key="8">
    <source>
        <dbReference type="ARBA" id="ARBA00022707"/>
    </source>
</evidence>
<dbReference type="EMBL" id="MU002215">
    <property type="protein sequence ID" value="KAF2788440.1"/>
    <property type="molecule type" value="Genomic_DNA"/>
</dbReference>
<dbReference type="SUPFAM" id="SSF57903">
    <property type="entry name" value="FYVE/PHD zinc finger"/>
    <property type="match status" value="1"/>
</dbReference>
<evidence type="ECO:0000256" key="6">
    <source>
        <dbReference type="ARBA" id="ARBA00012483"/>
    </source>
</evidence>
<keyword evidence="14" id="KW-0472">Membrane</keyword>
<feature type="compositionally biased region" description="Polar residues" evidence="18">
    <location>
        <begin position="383"/>
        <end position="396"/>
    </location>
</feature>
<keyword evidence="8" id="KW-0519">Myristate</keyword>
<evidence type="ECO:0000256" key="5">
    <source>
        <dbReference type="ARBA" id="ARBA00004906"/>
    </source>
</evidence>
<feature type="region of interest" description="Disordered" evidence="18">
    <location>
        <begin position="115"/>
        <end position="227"/>
    </location>
</feature>
<dbReference type="Pfam" id="PF01363">
    <property type="entry name" value="FYVE"/>
    <property type="match status" value="1"/>
</dbReference>
<dbReference type="PROSITE" id="PS50178">
    <property type="entry name" value="ZF_FYVE"/>
    <property type="match status" value="1"/>
</dbReference>
<dbReference type="InterPro" id="IPR011011">
    <property type="entry name" value="Znf_FYVE_PHD"/>
</dbReference>
<evidence type="ECO:0000256" key="17">
    <source>
        <dbReference type="PROSITE-ProRule" id="PRU00175"/>
    </source>
</evidence>
<dbReference type="InterPro" id="IPR000306">
    <property type="entry name" value="Znf_FYVE"/>
</dbReference>
<evidence type="ECO:0000256" key="2">
    <source>
        <dbReference type="ARBA" id="ARBA00004170"/>
    </source>
</evidence>
<evidence type="ECO:0000259" key="19">
    <source>
        <dbReference type="PROSITE" id="PS50089"/>
    </source>
</evidence>
<dbReference type="Proteomes" id="UP000799757">
    <property type="component" value="Unassembled WGS sequence"/>
</dbReference>
<feature type="compositionally biased region" description="Basic and acidic residues" evidence="18">
    <location>
        <begin position="37"/>
        <end position="49"/>
    </location>
</feature>
<evidence type="ECO:0000256" key="15">
    <source>
        <dbReference type="ARBA" id="ARBA00023228"/>
    </source>
</evidence>
<feature type="compositionally biased region" description="Low complexity" evidence="18">
    <location>
        <begin position="175"/>
        <end position="200"/>
    </location>
</feature>
<dbReference type="InterPro" id="IPR051878">
    <property type="entry name" value="ZNRF_ubiq-protein_ligase"/>
</dbReference>
<keyword evidence="13" id="KW-0862">Zinc</keyword>
<dbReference type="InterPro" id="IPR001841">
    <property type="entry name" value="Znf_RING"/>
</dbReference>
<dbReference type="SUPFAM" id="SSF57850">
    <property type="entry name" value="RING/U-box"/>
    <property type="match status" value="1"/>
</dbReference>